<dbReference type="VEuPathDB" id="MicrosporidiaDB:TUBRATIS_001360"/>
<dbReference type="AlphaFoldDB" id="A0A437AQ16"/>
<feature type="transmembrane region" description="Helical" evidence="1">
    <location>
        <begin position="233"/>
        <end position="253"/>
    </location>
</feature>
<evidence type="ECO:0000313" key="2">
    <source>
        <dbReference type="EMBL" id="RVD93331.1"/>
    </source>
</evidence>
<feature type="transmembrane region" description="Helical" evidence="1">
    <location>
        <begin position="36"/>
        <end position="58"/>
    </location>
</feature>
<feature type="transmembrane region" description="Helical" evidence="1">
    <location>
        <begin position="128"/>
        <end position="145"/>
    </location>
</feature>
<keyword evidence="1" id="KW-0812">Transmembrane</keyword>
<evidence type="ECO:0000313" key="3">
    <source>
        <dbReference type="Proteomes" id="UP000282876"/>
    </source>
</evidence>
<name>A0A437AQ16_9MICR</name>
<proteinExistence type="predicted"/>
<sequence length="313" mass="36200">MLNLLTLRILSGTGKFTGAFFNAYFTRTITQNLVDFILILIALSALIQSIFYFFLSLISDKPFGKDKKQNKHLYIQSFLRLVEFYTQFKFGYKVSSIRNALCVESRTLIVFLSKLIDKEKRKKISKKQYAGVFIIFLVIILSSIFKDKAKSHTVKPKDFDSFTAILGLLLCGISLGLFHVHFDETVKKSQFGEKEYAYKCNLCLFLITLFFLVIQFIFKKEELKNFDFSSDFLKVLLLFSLNNISAVFLMFYFSNLGRMILQQVIKLISTTSVDLLVQRGTGKIIFPFYGIVWIFLSLVGALLYNNVRFKGFF</sequence>
<accession>A0A437AQ16</accession>
<comment type="caution">
    <text evidence="2">The sequence shown here is derived from an EMBL/GenBank/DDBJ whole genome shotgun (WGS) entry which is preliminary data.</text>
</comment>
<evidence type="ECO:0000256" key="1">
    <source>
        <dbReference type="SAM" id="Phobius"/>
    </source>
</evidence>
<organism evidence="2 3">
    <name type="scientific">Tubulinosema ratisbonensis</name>
    <dbReference type="NCBI Taxonomy" id="291195"/>
    <lineage>
        <taxon>Eukaryota</taxon>
        <taxon>Fungi</taxon>
        <taxon>Fungi incertae sedis</taxon>
        <taxon>Microsporidia</taxon>
        <taxon>Tubulinosematoidea</taxon>
        <taxon>Tubulinosematidae</taxon>
        <taxon>Tubulinosema</taxon>
    </lineage>
</organism>
<gene>
    <name evidence="2" type="ORF">TUBRATIS_001360</name>
</gene>
<keyword evidence="1" id="KW-0472">Membrane</keyword>
<protein>
    <submittedName>
        <fullName evidence="2">Uncharacterized protein</fullName>
    </submittedName>
</protein>
<reference evidence="2 3" key="1">
    <citation type="submission" date="2018-10" db="EMBL/GenBank/DDBJ databases">
        <title>Draft genome sequence of the microsporidian Tubulinosema ratisbonensis.</title>
        <authorList>
            <person name="Polonais V."/>
            <person name="Peyretaillade E."/>
            <person name="Niehus S."/>
            <person name="Wawrzyniak I."/>
            <person name="Franchet A."/>
            <person name="Gaspin C."/>
            <person name="Reichstadt M."/>
            <person name="Belser C."/>
            <person name="Labadie K."/>
            <person name="Delbac F."/>
            <person name="Ferrandon D."/>
        </authorList>
    </citation>
    <scope>NUCLEOTIDE SEQUENCE [LARGE SCALE GENOMIC DNA]</scope>
    <source>
        <strain evidence="2 3">Franzen</strain>
    </source>
</reference>
<feature type="transmembrane region" description="Helical" evidence="1">
    <location>
        <begin position="200"/>
        <end position="218"/>
    </location>
</feature>
<dbReference type="Proteomes" id="UP000282876">
    <property type="component" value="Unassembled WGS sequence"/>
</dbReference>
<keyword evidence="1" id="KW-1133">Transmembrane helix</keyword>
<feature type="transmembrane region" description="Helical" evidence="1">
    <location>
        <begin position="284"/>
        <end position="304"/>
    </location>
</feature>
<dbReference type="EMBL" id="RCSS01000045">
    <property type="protein sequence ID" value="RVD93331.1"/>
    <property type="molecule type" value="Genomic_DNA"/>
</dbReference>
<dbReference type="OrthoDB" id="2190187at2759"/>
<keyword evidence="3" id="KW-1185">Reference proteome</keyword>
<feature type="transmembrane region" description="Helical" evidence="1">
    <location>
        <begin position="161"/>
        <end position="180"/>
    </location>
</feature>